<evidence type="ECO:0000313" key="3">
    <source>
        <dbReference type="EMBL" id="NIJ22764.1"/>
    </source>
</evidence>
<accession>A0ABX0TWS7</accession>
<keyword evidence="1" id="KW-0732">Signal</keyword>
<feature type="chain" id="PRO_5045460792" evidence="1">
    <location>
        <begin position="22"/>
        <end position="132"/>
    </location>
</feature>
<dbReference type="PROSITE" id="PS51352">
    <property type="entry name" value="THIOREDOXIN_2"/>
    <property type="match status" value="1"/>
</dbReference>
<dbReference type="EMBL" id="JAASQP010000001">
    <property type="protein sequence ID" value="NIJ22764.1"/>
    <property type="molecule type" value="Genomic_DNA"/>
</dbReference>
<feature type="domain" description="Thioredoxin" evidence="2">
    <location>
        <begin position="11"/>
        <end position="132"/>
    </location>
</feature>
<gene>
    <name evidence="3" type="ORF">FHT01_000306</name>
</gene>
<evidence type="ECO:0000313" key="4">
    <source>
        <dbReference type="Proteomes" id="UP000788153"/>
    </source>
</evidence>
<organism evidence="3 4">
    <name type="scientific">Sphingomonas japonica</name>
    <dbReference type="NCBI Taxonomy" id="511662"/>
    <lineage>
        <taxon>Bacteria</taxon>
        <taxon>Pseudomonadati</taxon>
        <taxon>Pseudomonadota</taxon>
        <taxon>Alphaproteobacteria</taxon>
        <taxon>Sphingomonadales</taxon>
        <taxon>Sphingomonadaceae</taxon>
        <taxon>Sphingomonas</taxon>
    </lineage>
</organism>
<protein>
    <submittedName>
        <fullName evidence="3">Thioredoxin-like negative regulator of GroEL</fullName>
    </submittedName>
</protein>
<proteinExistence type="predicted"/>
<dbReference type="InterPro" id="IPR013766">
    <property type="entry name" value="Thioredoxin_domain"/>
</dbReference>
<dbReference type="Pfam" id="PF00085">
    <property type="entry name" value="Thioredoxin"/>
    <property type="match status" value="1"/>
</dbReference>
<comment type="caution">
    <text evidence="3">The sequence shown here is derived from an EMBL/GenBank/DDBJ whole genome shotgun (WGS) entry which is preliminary data.</text>
</comment>
<dbReference type="Proteomes" id="UP000788153">
    <property type="component" value="Unassembled WGS sequence"/>
</dbReference>
<keyword evidence="4" id="KW-1185">Reference proteome</keyword>
<dbReference type="CDD" id="cd02947">
    <property type="entry name" value="TRX_family"/>
    <property type="match status" value="1"/>
</dbReference>
<dbReference type="RefSeq" id="WP_140047976.1">
    <property type="nucleotide sequence ID" value="NZ_BAAAEV010000001.1"/>
</dbReference>
<dbReference type="SUPFAM" id="SSF52833">
    <property type="entry name" value="Thioredoxin-like"/>
    <property type="match status" value="1"/>
</dbReference>
<dbReference type="InterPro" id="IPR036249">
    <property type="entry name" value="Thioredoxin-like_sf"/>
</dbReference>
<evidence type="ECO:0000256" key="1">
    <source>
        <dbReference type="SAM" id="SignalP"/>
    </source>
</evidence>
<dbReference type="Gene3D" id="3.40.30.10">
    <property type="entry name" value="Glutaredoxin"/>
    <property type="match status" value="1"/>
</dbReference>
<sequence>MQHRVPAFLASVLAASMAVVAAPASATERVAYSDAAFAAAQRAGRPILVEVHAPWCPVCAAQGRMLDKLTAKGDRDLIVFRIDYDSQKPLWKKFGAQKQSTMIAFRGAKETGRIAYVSDEASMTRLLASMRG</sequence>
<name>A0ABX0TWS7_9SPHN</name>
<reference evidence="3 4" key="1">
    <citation type="submission" date="2020-03" db="EMBL/GenBank/DDBJ databases">
        <title>Genomic Encyclopedia of Type Strains, Phase IV (KMG-IV): sequencing the most valuable type-strain genomes for metagenomic binning, comparative biology and taxonomic classification.</title>
        <authorList>
            <person name="Goeker M."/>
        </authorList>
    </citation>
    <scope>NUCLEOTIDE SEQUENCE [LARGE SCALE GENOMIC DNA]</scope>
    <source>
        <strain evidence="3 4">DSM 22753</strain>
    </source>
</reference>
<evidence type="ECO:0000259" key="2">
    <source>
        <dbReference type="PROSITE" id="PS51352"/>
    </source>
</evidence>
<feature type="signal peptide" evidence="1">
    <location>
        <begin position="1"/>
        <end position="21"/>
    </location>
</feature>